<evidence type="ECO:0000259" key="5">
    <source>
        <dbReference type="Pfam" id="PF25137"/>
    </source>
</evidence>
<dbReference type="FunFam" id="3.40.50.1970:FF:000003">
    <property type="entry name" value="Alcohol dehydrogenase, iron-containing"/>
    <property type="match status" value="1"/>
</dbReference>
<dbReference type="Pfam" id="PF25137">
    <property type="entry name" value="ADH_Fe_C"/>
    <property type="match status" value="1"/>
</dbReference>
<dbReference type="PANTHER" id="PTHR11496:SF94">
    <property type="entry name" value="ALCOHOL DEHYDROGENASE EUTG-RELATED"/>
    <property type="match status" value="1"/>
</dbReference>
<evidence type="ECO:0000256" key="2">
    <source>
        <dbReference type="ARBA" id="ARBA00007358"/>
    </source>
</evidence>
<dbReference type="PROSITE" id="PS00060">
    <property type="entry name" value="ADH_IRON_2"/>
    <property type="match status" value="1"/>
</dbReference>
<organism evidence="6 7">
    <name type="scientific">Paraglaciecola arctica BSs20135</name>
    <dbReference type="NCBI Taxonomy" id="493475"/>
    <lineage>
        <taxon>Bacteria</taxon>
        <taxon>Pseudomonadati</taxon>
        <taxon>Pseudomonadota</taxon>
        <taxon>Gammaproteobacteria</taxon>
        <taxon>Alteromonadales</taxon>
        <taxon>Alteromonadaceae</taxon>
        <taxon>Paraglaciecola</taxon>
    </lineage>
</organism>
<evidence type="ECO:0000256" key="3">
    <source>
        <dbReference type="ARBA" id="ARBA00023002"/>
    </source>
</evidence>
<keyword evidence="3" id="KW-0560">Oxidoreductase</keyword>
<dbReference type="InterPro" id="IPR018211">
    <property type="entry name" value="ADH_Fe_CS"/>
</dbReference>
<reference evidence="6 7" key="1">
    <citation type="journal article" date="2017" name="Antonie Van Leeuwenhoek">
        <title>Rhizobium rhizosphaerae sp. nov., a novel species isolated from rice rhizosphere.</title>
        <authorList>
            <person name="Zhao J.J."/>
            <person name="Zhang J."/>
            <person name="Zhang R.J."/>
            <person name="Zhang C.W."/>
            <person name="Yin H.Q."/>
            <person name="Zhang X.X."/>
        </authorList>
    </citation>
    <scope>NUCLEOTIDE SEQUENCE [LARGE SCALE GENOMIC DNA]</scope>
    <source>
        <strain evidence="6 7">BSs20135</strain>
    </source>
</reference>
<protein>
    <submittedName>
        <fullName evidence="6">Probable alcohol dehydrogenase</fullName>
    </submittedName>
</protein>
<evidence type="ECO:0000256" key="1">
    <source>
        <dbReference type="ARBA" id="ARBA00001962"/>
    </source>
</evidence>
<dbReference type="PROSITE" id="PS00913">
    <property type="entry name" value="ADH_IRON_1"/>
    <property type="match status" value="1"/>
</dbReference>
<dbReference type="STRING" id="493475.GARC_5332"/>
<evidence type="ECO:0000313" key="6">
    <source>
        <dbReference type="EMBL" id="GAC22267.1"/>
    </source>
</evidence>
<evidence type="ECO:0000259" key="4">
    <source>
        <dbReference type="Pfam" id="PF00465"/>
    </source>
</evidence>
<dbReference type="Proteomes" id="UP000006327">
    <property type="component" value="Unassembled WGS sequence"/>
</dbReference>
<evidence type="ECO:0000313" key="7">
    <source>
        <dbReference type="Proteomes" id="UP000006327"/>
    </source>
</evidence>
<name>K6YVQ3_9ALTE</name>
<feature type="domain" description="Alcohol dehydrogenase iron-type/glycerol dehydrogenase GldA" evidence="4">
    <location>
        <begin position="24"/>
        <end position="192"/>
    </location>
</feature>
<dbReference type="InterPro" id="IPR001670">
    <property type="entry name" value="ADH_Fe/GldA"/>
</dbReference>
<dbReference type="AlphaFoldDB" id="K6YVQ3"/>
<sequence length="400" mass="41865">MIADVVTQTVDELTPRNLFHFSAPRQTLVGEGAILKIGTLLQDLNVVHVLIVADKVVYQKGLLSSALRSLARAGIETNVFSGIEREPGTDVVQQGVTQLKQCNADFVLGFGGGSALDAAKVIAMLGSCNCTIEEFVSPGFSGRRTIGLGAVPTTAGTGSEVTDISVILGPDREKKFLNKHADLMPDLAVVDPGLMLNLPPSVTAATGIDALTHAIEAFTARNANPISKALAIAAIQKLVHALPIVVGDGEDREARLDMATAAYEAGLAFGNAGLGLVHAISHQVGARYKIAHGVANGILLPFVMVFNGLVCRSEYAAIAQVFGVARDAMTERQRCDAGVTAVRQLLADIGLPNSLVAAGARPEHFNELAEAALQDICIVDNPRNVTKADIIAILQQASGT</sequence>
<dbReference type="GO" id="GO:0046872">
    <property type="term" value="F:metal ion binding"/>
    <property type="evidence" value="ECO:0007669"/>
    <property type="project" value="InterPro"/>
</dbReference>
<dbReference type="PANTHER" id="PTHR11496">
    <property type="entry name" value="ALCOHOL DEHYDROGENASE"/>
    <property type="match status" value="1"/>
</dbReference>
<dbReference type="Gene3D" id="3.40.50.1970">
    <property type="match status" value="1"/>
</dbReference>
<gene>
    <name evidence="6" type="primary">yiaY</name>
    <name evidence="6" type="ORF">GARC_5332</name>
</gene>
<dbReference type="CDD" id="cd08551">
    <property type="entry name" value="Fe-ADH"/>
    <property type="match status" value="1"/>
</dbReference>
<dbReference type="Pfam" id="PF00465">
    <property type="entry name" value="Fe-ADH"/>
    <property type="match status" value="1"/>
</dbReference>
<keyword evidence="7" id="KW-1185">Reference proteome</keyword>
<comment type="similarity">
    <text evidence="2">Belongs to the iron-containing alcohol dehydrogenase family.</text>
</comment>
<accession>K6YVQ3</accession>
<dbReference type="InterPro" id="IPR039697">
    <property type="entry name" value="Alcohol_dehydrogenase_Fe"/>
</dbReference>
<comment type="cofactor">
    <cofactor evidence="1">
        <name>Fe cation</name>
        <dbReference type="ChEBI" id="CHEBI:24875"/>
    </cofactor>
</comment>
<dbReference type="InterPro" id="IPR056798">
    <property type="entry name" value="ADH_Fe_C"/>
</dbReference>
<feature type="domain" description="Fe-containing alcohol dehydrogenase-like C-terminal" evidence="5">
    <location>
        <begin position="203"/>
        <end position="397"/>
    </location>
</feature>
<dbReference type="GO" id="GO:0004022">
    <property type="term" value="F:alcohol dehydrogenase (NAD+) activity"/>
    <property type="evidence" value="ECO:0007669"/>
    <property type="project" value="TreeGrafter"/>
</dbReference>
<comment type="caution">
    <text evidence="6">The sequence shown here is derived from an EMBL/GenBank/DDBJ whole genome shotgun (WGS) entry which is preliminary data.</text>
</comment>
<dbReference type="SUPFAM" id="SSF56796">
    <property type="entry name" value="Dehydroquinate synthase-like"/>
    <property type="match status" value="1"/>
</dbReference>
<proteinExistence type="inferred from homology"/>
<dbReference type="eggNOG" id="COG1454">
    <property type="taxonomic scope" value="Bacteria"/>
</dbReference>
<dbReference type="EMBL" id="BAEO01000072">
    <property type="protein sequence ID" value="GAC22267.1"/>
    <property type="molecule type" value="Genomic_DNA"/>
</dbReference>
<dbReference type="Gene3D" id="1.20.1090.10">
    <property type="entry name" value="Dehydroquinate synthase-like - alpha domain"/>
    <property type="match status" value="1"/>
</dbReference>
<dbReference type="FunFam" id="1.20.1090.10:FF:000001">
    <property type="entry name" value="Aldehyde-alcohol dehydrogenase"/>
    <property type="match status" value="1"/>
</dbReference>